<feature type="region of interest" description="Disordered" evidence="1">
    <location>
        <begin position="320"/>
        <end position="346"/>
    </location>
</feature>
<dbReference type="SUPFAM" id="SSF53254">
    <property type="entry name" value="Phosphoglycerate mutase-like"/>
    <property type="match status" value="1"/>
</dbReference>
<dbReference type="SMART" id="SM00855">
    <property type="entry name" value="PGAM"/>
    <property type="match status" value="1"/>
</dbReference>
<organism evidence="2 3">
    <name type="scientific">Sphaeroforma arctica JP610</name>
    <dbReference type="NCBI Taxonomy" id="667725"/>
    <lineage>
        <taxon>Eukaryota</taxon>
        <taxon>Ichthyosporea</taxon>
        <taxon>Ichthyophonida</taxon>
        <taxon>Sphaeroforma</taxon>
    </lineage>
</organism>
<accession>A0A0L0G8K3</accession>
<dbReference type="CDD" id="cd07067">
    <property type="entry name" value="HP_PGM_like"/>
    <property type="match status" value="1"/>
</dbReference>
<evidence type="ECO:0000313" key="3">
    <source>
        <dbReference type="Proteomes" id="UP000054560"/>
    </source>
</evidence>
<dbReference type="Pfam" id="PF00300">
    <property type="entry name" value="His_Phos_1"/>
    <property type="match status" value="1"/>
</dbReference>
<feature type="compositionally biased region" description="Low complexity" evidence="1">
    <location>
        <begin position="711"/>
        <end position="727"/>
    </location>
</feature>
<dbReference type="OrthoDB" id="10261749at2759"/>
<feature type="region of interest" description="Disordered" evidence="1">
    <location>
        <begin position="679"/>
        <end position="745"/>
    </location>
</feature>
<evidence type="ECO:0000256" key="1">
    <source>
        <dbReference type="SAM" id="MobiDB-lite"/>
    </source>
</evidence>
<dbReference type="Gene3D" id="3.40.50.1240">
    <property type="entry name" value="Phosphoglycerate mutase-like"/>
    <property type="match status" value="1"/>
</dbReference>
<reference evidence="2 3" key="1">
    <citation type="submission" date="2011-02" db="EMBL/GenBank/DDBJ databases">
        <title>The Genome Sequence of Sphaeroforma arctica JP610.</title>
        <authorList>
            <consortium name="The Broad Institute Genome Sequencing Platform"/>
            <person name="Russ C."/>
            <person name="Cuomo C."/>
            <person name="Young S.K."/>
            <person name="Zeng Q."/>
            <person name="Gargeya S."/>
            <person name="Alvarado L."/>
            <person name="Berlin A."/>
            <person name="Chapman S.B."/>
            <person name="Chen Z."/>
            <person name="Freedman E."/>
            <person name="Gellesch M."/>
            <person name="Goldberg J."/>
            <person name="Griggs A."/>
            <person name="Gujja S."/>
            <person name="Heilman E."/>
            <person name="Heiman D."/>
            <person name="Howarth C."/>
            <person name="Mehta T."/>
            <person name="Neiman D."/>
            <person name="Pearson M."/>
            <person name="Roberts A."/>
            <person name="Saif S."/>
            <person name="Shea T."/>
            <person name="Shenoy N."/>
            <person name="Sisk P."/>
            <person name="Stolte C."/>
            <person name="Sykes S."/>
            <person name="White J."/>
            <person name="Yandava C."/>
            <person name="Burger G."/>
            <person name="Gray M.W."/>
            <person name="Holland P.W.H."/>
            <person name="King N."/>
            <person name="Lang F.B.F."/>
            <person name="Roger A.J."/>
            <person name="Ruiz-Trillo I."/>
            <person name="Haas B."/>
            <person name="Nusbaum C."/>
            <person name="Birren B."/>
        </authorList>
    </citation>
    <scope>NUCLEOTIDE SEQUENCE [LARGE SCALE GENOMIC DNA]</scope>
    <source>
        <strain evidence="2 3">JP610</strain>
    </source>
</reference>
<dbReference type="EMBL" id="KQ241708">
    <property type="protein sequence ID" value="KNC85335.1"/>
    <property type="molecule type" value="Genomic_DNA"/>
</dbReference>
<feature type="compositionally biased region" description="Polar residues" evidence="1">
    <location>
        <begin position="759"/>
        <end position="768"/>
    </location>
</feature>
<feature type="compositionally biased region" description="Polar residues" evidence="1">
    <location>
        <begin position="682"/>
        <end position="693"/>
    </location>
</feature>
<dbReference type="eggNOG" id="ENOG502QTHF">
    <property type="taxonomic scope" value="Eukaryota"/>
</dbReference>
<keyword evidence="3" id="KW-1185">Reference proteome</keyword>
<feature type="region of interest" description="Disordered" evidence="1">
    <location>
        <begin position="759"/>
        <end position="800"/>
    </location>
</feature>
<sequence length="800" mass="87314">MRIKALVAHRMLLVPVTDHSHTFQWLLDECIRRAGNPESPIQHRDHTGDSADAQESVDNSEWCLYTIDGYELFASDRVLDVLEKDDEVMVMRKGGKGGAFASEGIIPNLSDDGVYGAGVNLNTYLNMGTGLPGQDSNTSTNTNIDANANANANAGANVNTNSNGMPIKLPGASDVFSGRLPDVRGSADPSYMPNLPQLNGSNMTGMTNGSIQGGVSGLSGRQSLGNIGNNVKSNHSTVSNDPVHAYTRSSIHENVAGNSTFLDTHNTETPNMSTGVDASKGELYNVEQLILDLQGQGYELPESVCEVDNNLNELSLPVPPQSQTQPQPYTHANAADTHTGANGGGLVPPVHNAGNAGRASDTYGTPLGNLRTPLSSQPVIHTGHEATHKDTDTTTADIPLAGPSSVHPNAQANTTHNTGHILVHSHRYVTHIQDRPGRSRRKPFRILLVRHGVSTANLDPSVYEYTPDHRIPLAPEGKTMARKAGEAISKYFYEVYKDPTNAGHIRMWHSPYLRAVQTAEAIRDSCGQWITDARENPMIAEIDYGLFEGRGRTFAQDLGMQKELTHYNLRAMHSGRFWARFPLGESPFDVCQRVAMFNGTIVRDRDNRANNKPPIDTIIVVSHGITLRVFMKMWCHRSLDWYENEWNGNNCSVRLVTSSGDNGYMFNGFDAHDCTVEAPGPSSYSKSRTQTAQKELKKRQGSIVLNKIDLPSSPSRGRRGSSQPSNSVVRTRSHEKQLNNERQLNSIVVNQVTSYLESHSGHSASVNSGGPLDNISEGNDNSVPETQLEKELGSLGMRYR</sequence>
<proteinExistence type="predicted"/>
<dbReference type="RefSeq" id="XP_014159237.1">
    <property type="nucleotide sequence ID" value="XM_014303762.1"/>
</dbReference>
<dbReference type="STRING" id="667725.A0A0L0G8K3"/>
<feature type="compositionally biased region" description="Polar residues" evidence="1">
    <location>
        <begin position="776"/>
        <end position="785"/>
    </location>
</feature>
<dbReference type="InterPro" id="IPR029033">
    <property type="entry name" value="His_PPase_superfam"/>
</dbReference>
<dbReference type="AlphaFoldDB" id="A0A0L0G8K3"/>
<dbReference type="InterPro" id="IPR052765">
    <property type="entry name" value="PGM-Related"/>
</dbReference>
<dbReference type="Proteomes" id="UP000054560">
    <property type="component" value="Unassembled WGS sequence"/>
</dbReference>
<dbReference type="PANTHER" id="PTHR46192">
    <property type="entry name" value="BROAD-RANGE ACID PHOSPHATASE DET1"/>
    <property type="match status" value="1"/>
</dbReference>
<gene>
    <name evidence="2" type="ORF">SARC_02482</name>
</gene>
<protein>
    <submittedName>
        <fullName evidence="2">Uncharacterized protein</fullName>
    </submittedName>
</protein>
<dbReference type="InterPro" id="IPR013078">
    <property type="entry name" value="His_Pase_superF_clade-1"/>
</dbReference>
<dbReference type="GeneID" id="25902986"/>
<name>A0A0L0G8K3_9EUKA</name>
<evidence type="ECO:0000313" key="2">
    <source>
        <dbReference type="EMBL" id="KNC85335.1"/>
    </source>
</evidence>